<name>A0A067RA18_ZOONE</name>
<dbReference type="AlphaFoldDB" id="A0A067RA18"/>
<dbReference type="InParanoid" id="A0A067RA18"/>
<gene>
    <name evidence="1" type="ORF">L798_09955</name>
</gene>
<evidence type="ECO:0000313" key="1">
    <source>
        <dbReference type="EMBL" id="KDR16520.1"/>
    </source>
</evidence>
<evidence type="ECO:0000313" key="2">
    <source>
        <dbReference type="Proteomes" id="UP000027135"/>
    </source>
</evidence>
<sequence length="111" mass="12440">MTWYSTKKLAPNMASVVNCGAIMKFSSHRSRPNPNSIQACFLILFDFDCHADDNTQFATGINRNVKPLSVKELNRSSDITLTSAPLSIRTTIILYFLSVSSRESNPEDFPH</sequence>
<keyword evidence="2" id="KW-1185">Reference proteome</keyword>
<organism evidence="1 2">
    <name type="scientific">Zootermopsis nevadensis</name>
    <name type="common">Dampwood termite</name>
    <dbReference type="NCBI Taxonomy" id="136037"/>
    <lineage>
        <taxon>Eukaryota</taxon>
        <taxon>Metazoa</taxon>
        <taxon>Ecdysozoa</taxon>
        <taxon>Arthropoda</taxon>
        <taxon>Hexapoda</taxon>
        <taxon>Insecta</taxon>
        <taxon>Pterygota</taxon>
        <taxon>Neoptera</taxon>
        <taxon>Polyneoptera</taxon>
        <taxon>Dictyoptera</taxon>
        <taxon>Blattodea</taxon>
        <taxon>Blattoidea</taxon>
        <taxon>Termitoidae</taxon>
        <taxon>Termopsidae</taxon>
        <taxon>Zootermopsis</taxon>
    </lineage>
</organism>
<protein>
    <submittedName>
        <fullName evidence="1">Uncharacterized protein</fullName>
    </submittedName>
</protein>
<dbReference type="EMBL" id="KK852789">
    <property type="protein sequence ID" value="KDR16520.1"/>
    <property type="molecule type" value="Genomic_DNA"/>
</dbReference>
<dbReference type="Proteomes" id="UP000027135">
    <property type="component" value="Unassembled WGS sequence"/>
</dbReference>
<proteinExistence type="predicted"/>
<reference evidence="1 2" key="1">
    <citation type="journal article" date="2014" name="Nat. Commun.">
        <title>Molecular traces of alternative social organization in a termite genome.</title>
        <authorList>
            <person name="Terrapon N."/>
            <person name="Li C."/>
            <person name="Robertson H.M."/>
            <person name="Ji L."/>
            <person name="Meng X."/>
            <person name="Booth W."/>
            <person name="Chen Z."/>
            <person name="Childers C.P."/>
            <person name="Glastad K.M."/>
            <person name="Gokhale K."/>
            <person name="Gowin J."/>
            <person name="Gronenberg W."/>
            <person name="Hermansen R.A."/>
            <person name="Hu H."/>
            <person name="Hunt B.G."/>
            <person name="Huylmans A.K."/>
            <person name="Khalil S.M."/>
            <person name="Mitchell R.D."/>
            <person name="Munoz-Torres M.C."/>
            <person name="Mustard J.A."/>
            <person name="Pan H."/>
            <person name="Reese J.T."/>
            <person name="Scharf M.E."/>
            <person name="Sun F."/>
            <person name="Vogel H."/>
            <person name="Xiao J."/>
            <person name="Yang W."/>
            <person name="Yang Z."/>
            <person name="Yang Z."/>
            <person name="Zhou J."/>
            <person name="Zhu J."/>
            <person name="Brent C.S."/>
            <person name="Elsik C.G."/>
            <person name="Goodisman M.A."/>
            <person name="Liberles D.A."/>
            <person name="Roe R.M."/>
            <person name="Vargo E.L."/>
            <person name="Vilcinskas A."/>
            <person name="Wang J."/>
            <person name="Bornberg-Bauer E."/>
            <person name="Korb J."/>
            <person name="Zhang G."/>
            <person name="Liebig J."/>
        </authorList>
    </citation>
    <scope>NUCLEOTIDE SEQUENCE [LARGE SCALE GENOMIC DNA]</scope>
    <source>
        <tissue evidence="1">Whole organism</tissue>
    </source>
</reference>
<accession>A0A067RA18</accession>